<protein>
    <submittedName>
        <fullName evidence="9">Carbohydrate ABC transporter permease</fullName>
    </submittedName>
</protein>
<comment type="subcellular location">
    <subcellularLocation>
        <location evidence="1 7">Cell membrane</location>
        <topology evidence="1 7">Multi-pass membrane protein</topology>
    </subcellularLocation>
</comment>
<evidence type="ECO:0000256" key="7">
    <source>
        <dbReference type="RuleBase" id="RU363032"/>
    </source>
</evidence>
<feature type="transmembrane region" description="Helical" evidence="7">
    <location>
        <begin position="20"/>
        <end position="39"/>
    </location>
</feature>
<feature type="transmembrane region" description="Helical" evidence="7">
    <location>
        <begin position="245"/>
        <end position="267"/>
    </location>
</feature>
<sequence>MSILQLSGGSVLRLIRLFGIYLLLLFGAVLFTAPFLWMLSTSLKTPELVFTHPPQFIPNPVQFRNYMEGWQRLPFTRFTLNTVIITSHNAIMDTLVSAIVGFSFARLRAPGKDYLFVLVLATMMVPYEVTRVPLYILFSRLGWVNTLLPLMIPTWFGWPFFIFLLRQFFTTIPYDLDDAARMDGCHSFRIFVQILIPLSKPALAAVAIFSFVSNWNDFQGPLIYLSDLNQYTLALGLRMMQGGRFIFIHQVMAVSIVSVLPLLLIFFSAQRYFIRGVTLSGIKA</sequence>
<dbReference type="Gene3D" id="1.10.3720.10">
    <property type="entry name" value="MetI-like"/>
    <property type="match status" value="1"/>
</dbReference>
<feature type="transmembrane region" description="Helical" evidence="7">
    <location>
        <begin position="150"/>
        <end position="169"/>
    </location>
</feature>
<feature type="transmembrane region" description="Helical" evidence="7">
    <location>
        <begin position="78"/>
        <end position="102"/>
    </location>
</feature>
<dbReference type="PROSITE" id="PS50928">
    <property type="entry name" value="ABC_TM1"/>
    <property type="match status" value="1"/>
</dbReference>
<evidence type="ECO:0000313" key="9">
    <source>
        <dbReference type="EMBL" id="MYD89508.1"/>
    </source>
</evidence>
<dbReference type="GO" id="GO:0005886">
    <property type="term" value="C:plasma membrane"/>
    <property type="evidence" value="ECO:0007669"/>
    <property type="project" value="UniProtKB-SubCell"/>
</dbReference>
<feature type="domain" description="ABC transmembrane type-1" evidence="8">
    <location>
        <begin position="79"/>
        <end position="269"/>
    </location>
</feature>
<keyword evidence="4 7" id="KW-0812">Transmembrane</keyword>
<dbReference type="AlphaFoldDB" id="A0A6B1DQ07"/>
<dbReference type="InterPro" id="IPR000515">
    <property type="entry name" value="MetI-like"/>
</dbReference>
<dbReference type="PANTHER" id="PTHR43744">
    <property type="entry name" value="ABC TRANSPORTER PERMEASE PROTEIN MG189-RELATED-RELATED"/>
    <property type="match status" value="1"/>
</dbReference>
<dbReference type="GO" id="GO:0055085">
    <property type="term" value="P:transmembrane transport"/>
    <property type="evidence" value="ECO:0007669"/>
    <property type="project" value="InterPro"/>
</dbReference>
<dbReference type="EMBL" id="VXPY01000025">
    <property type="protein sequence ID" value="MYD89508.1"/>
    <property type="molecule type" value="Genomic_DNA"/>
</dbReference>
<evidence type="ECO:0000256" key="2">
    <source>
        <dbReference type="ARBA" id="ARBA00022448"/>
    </source>
</evidence>
<evidence type="ECO:0000259" key="8">
    <source>
        <dbReference type="PROSITE" id="PS50928"/>
    </source>
</evidence>
<evidence type="ECO:0000256" key="3">
    <source>
        <dbReference type="ARBA" id="ARBA00022475"/>
    </source>
</evidence>
<comment type="similarity">
    <text evidence="7">Belongs to the binding-protein-dependent transport system permease family.</text>
</comment>
<accession>A0A6B1DQ07</accession>
<evidence type="ECO:0000256" key="6">
    <source>
        <dbReference type="ARBA" id="ARBA00023136"/>
    </source>
</evidence>
<keyword evidence="3" id="KW-1003">Cell membrane</keyword>
<dbReference type="SUPFAM" id="SSF161098">
    <property type="entry name" value="MetI-like"/>
    <property type="match status" value="1"/>
</dbReference>
<dbReference type="CDD" id="cd06261">
    <property type="entry name" value="TM_PBP2"/>
    <property type="match status" value="1"/>
</dbReference>
<name>A0A6B1DQ07_9CHLR</name>
<evidence type="ECO:0000256" key="5">
    <source>
        <dbReference type="ARBA" id="ARBA00022989"/>
    </source>
</evidence>
<dbReference type="InterPro" id="IPR035906">
    <property type="entry name" value="MetI-like_sf"/>
</dbReference>
<keyword evidence="5 7" id="KW-1133">Transmembrane helix</keyword>
<proteinExistence type="inferred from homology"/>
<evidence type="ECO:0000256" key="1">
    <source>
        <dbReference type="ARBA" id="ARBA00004651"/>
    </source>
</evidence>
<organism evidence="9">
    <name type="scientific">Caldilineaceae bacterium SB0662_bin_9</name>
    <dbReference type="NCBI Taxonomy" id="2605258"/>
    <lineage>
        <taxon>Bacteria</taxon>
        <taxon>Bacillati</taxon>
        <taxon>Chloroflexota</taxon>
        <taxon>Caldilineae</taxon>
        <taxon>Caldilineales</taxon>
        <taxon>Caldilineaceae</taxon>
    </lineage>
</organism>
<comment type="caution">
    <text evidence="9">The sequence shown here is derived from an EMBL/GenBank/DDBJ whole genome shotgun (WGS) entry which is preliminary data.</text>
</comment>
<dbReference type="PANTHER" id="PTHR43744:SF6">
    <property type="entry name" value="ABC TRANSPORTER PERMEASE PROTEIN YESQ-RELATED"/>
    <property type="match status" value="1"/>
</dbReference>
<feature type="transmembrane region" description="Helical" evidence="7">
    <location>
        <begin position="114"/>
        <end position="138"/>
    </location>
</feature>
<evidence type="ECO:0000256" key="4">
    <source>
        <dbReference type="ARBA" id="ARBA00022692"/>
    </source>
</evidence>
<dbReference type="Pfam" id="PF00528">
    <property type="entry name" value="BPD_transp_1"/>
    <property type="match status" value="1"/>
</dbReference>
<keyword evidence="6 7" id="KW-0472">Membrane</keyword>
<gene>
    <name evidence="9" type="ORF">F4Y08_04085</name>
</gene>
<keyword evidence="2 7" id="KW-0813">Transport</keyword>
<feature type="transmembrane region" description="Helical" evidence="7">
    <location>
        <begin position="190"/>
        <end position="212"/>
    </location>
</feature>
<reference evidence="9" key="1">
    <citation type="submission" date="2019-09" db="EMBL/GenBank/DDBJ databases">
        <title>Characterisation of the sponge microbiome using genome-centric metagenomics.</title>
        <authorList>
            <person name="Engelberts J.P."/>
            <person name="Robbins S.J."/>
            <person name="De Goeij J.M."/>
            <person name="Aranda M."/>
            <person name="Bell S.C."/>
            <person name="Webster N.S."/>
        </authorList>
    </citation>
    <scope>NUCLEOTIDE SEQUENCE</scope>
    <source>
        <strain evidence="9">SB0662_bin_9</strain>
    </source>
</reference>